<dbReference type="Proteomes" id="UP000245839">
    <property type="component" value="Unassembled WGS sequence"/>
</dbReference>
<dbReference type="Gene3D" id="3.40.630.30">
    <property type="match status" value="1"/>
</dbReference>
<sequence>MGLHLTEGGAELELGIPLARAAQGRGLWQVAMRGVASPVGAATEAQRIVVSTDARNVAALRLIARLGLPLVDMPHETGRPEPVFHWTRPPSDVVSFPIAPDRSR</sequence>
<evidence type="ECO:0000259" key="1">
    <source>
        <dbReference type="Pfam" id="PF13302"/>
    </source>
</evidence>
<proteinExistence type="predicted"/>
<evidence type="ECO:0000313" key="3">
    <source>
        <dbReference type="EMBL" id="SSA48268.1"/>
    </source>
</evidence>
<dbReference type="Pfam" id="PF13302">
    <property type="entry name" value="Acetyltransf_3"/>
    <property type="match status" value="1"/>
</dbReference>
<dbReference type="Proteomes" id="UP000251571">
    <property type="component" value="Unassembled WGS sequence"/>
</dbReference>
<reference evidence="2 4" key="2">
    <citation type="submission" date="2018-03" db="EMBL/GenBank/DDBJ databases">
        <title>Genomic Encyclopedia of Archaeal and Bacterial Type Strains, Phase II (KMG-II): from individual species to whole genera.</title>
        <authorList>
            <person name="Goeker M."/>
        </authorList>
    </citation>
    <scope>NUCLEOTIDE SEQUENCE [LARGE SCALE GENOMIC DNA]</scope>
    <source>
        <strain evidence="2 4">DSM 25227</strain>
    </source>
</reference>
<dbReference type="AlphaFoldDB" id="A0A2Y9AYB0"/>
<gene>
    <name evidence="2" type="ORF">BCF38_10791</name>
    <name evidence="3" type="ORF">SAMN05421539_10791</name>
</gene>
<name>A0A2Y9AYB0_9RHOB</name>
<evidence type="ECO:0000313" key="5">
    <source>
        <dbReference type="Proteomes" id="UP000251571"/>
    </source>
</evidence>
<dbReference type="GO" id="GO:0016747">
    <property type="term" value="F:acyltransferase activity, transferring groups other than amino-acyl groups"/>
    <property type="evidence" value="ECO:0007669"/>
    <property type="project" value="InterPro"/>
</dbReference>
<organism evidence="3 5">
    <name type="scientific">Jannaschia seohaensis</name>
    <dbReference type="NCBI Taxonomy" id="475081"/>
    <lineage>
        <taxon>Bacteria</taxon>
        <taxon>Pseudomonadati</taxon>
        <taxon>Pseudomonadota</taxon>
        <taxon>Alphaproteobacteria</taxon>
        <taxon>Rhodobacterales</taxon>
        <taxon>Roseobacteraceae</taxon>
        <taxon>Jannaschia</taxon>
    </lineage>
</organism>
<reference evidence="3 5" key="1">
    <citation type="submission" date="2016-10" db="EMBL/GenBank/DDBJ databases">
        <authorList>
            <person name="Cai Z."/>
        </authorList>
    </citation>
    <scope>NUCLEOTIDE SEQUENCE [LARGE SCALE GENOMIC DNA]</scope>
    <source>
        <strain evidence="3 5">DSM 25227</strain>
    </source>
</reference>
<accession>A0A2Y9AYB0</accession>
<dbReference type="InterPro" id="IPR000182">
    <property type="entry name" value="GNAT_dom"/>
</dbReference>
<keyword evidence="3" id="KW-0808">Transferase</keyword>
<dbReference type="EMBL" id="QGDJ01000007">
    <property type="protein sequence ID" value="PWJ16978.1"/>
    <property type="molecule type" value="Genomic_DNA"/>
</dbReference>
<evidence type="ECO:0000313" key="2">
    <source>
        <dbReference type="EMBL" id="PWJ16978.1"/>
    </source>
</evidence>
<dbReference type="InterPro" id="IPR016181">
    <property type="entry name" value="Acyl_CoA_acyltransferase"/>
</dbReference>
<dbReference type="EMBL" id="UETC01000007">
    <property type="protein sequence ID" value="SSA48268.1"/>
    <property type="molecule type" value="Genomic_DNA"/>
</dbReference>
<keyword evidence="4" id="KW-1185">Reference proteome</keyword>
<protein>
    <submittedName>
        <fullName evidence="3">Acetyltransferase (GNAT) domain-containing protein</fullName>
    </submittedName>
    <submittedName>
        <fullName evidence="2">Acetyltransferase (GNAT) family protein</fullName>
    </submittedName>
</protein>
<feature type="domain" description="N-acetyltransferase" evidence="1">
    <location>
        <begin position="2"/>
        <end position="68"/>
    </location>
</feature>
<evidence type="ECO:0000313" key="4">
    <source>
        <dbReference type="Proteomes" id="UP000245839"/>
    </source>
</evidence>
<dbReference type="SUPFAM" id="SSF55729">
    <property type="entry name" value="Acyl-CoA N-acyltransferases (Nat)"/>
    <property type="match status" value="1"/>
</dbReference>